<reference evidence="1" key="1">
    <citation type="submission" date="2022-10" db="EMBL/GenBank/DDBJ databases">
        <authorList>
            <person name="Byrne P K."/>
        </authorList>
    </citation>
    <scope>NUCLEOTIDE SEQUENCE</scope>
    <source>
        <strain evidence="1">ZP964</strain>
    </source>
</reference>
<organism evidence="1 2">
    <name type="scientific">Saccharomyces uvarum</name>
    <name type="common">Yeast</name>
    <name type="synonym">Saccharomyces bayanus var. uvarum</name>
    <dbReference type="NCBI Taxonomy" id="230603"/>
    <lineage>
        <taxon>Eukaryota</taxon>
        <taxon>Fungi</taxon>
        <taxon>Dikarya</taxon>
        <taxon>Ascomycota</taxon>
        <taxon>Saccharomycotina</taxon>
        <taxon>Saccharomycetes</taxon>
        <taxon>Saccharomycetales</taxon>
        <taxon>Saccharomycetaceae</taxon>
        <taxon>Saccharomyces</taxon>
    </lineage>
</organism>
<proteinExistence type="predicted"/>
<evidence type="ECO:0000313" key="2">
    <source>
        <dbReference type="Proteomes" id="UP001162085"/>
    </source>
</evidence>
<protein>
    <submittedName>
        <fullName evidence="1">Uncharacterized protein</fullName>
    </submittedName>
</protein>
<evidence type="ECO:0000313" key="1">
    <source>
        <dbReference type="EMBL" id="CAI4064496.1"/>
    </source>
</evidence>
<dbReference type="Proteomes" id="UP001162085">
    <property type="component" value="Chromosome 8"/>
</dbReference>
<dbReference type="EMBL" id="OX365935">
    <property type="protein sequence ID" value="CAI4064496.1"/>
    <property type="molecule type" value="Genomic_DNA"/>
</dbReference>
<accession>A0ABN8WU71</accession>
<keyword evidence="2" id="KW-1185">Reference proteome</keyword>
<sequence>MQYAMRIADHPVQTNICKQWQLPQLPDPLSGKYRHQAKKRKFRLRVGNASKRERGESLFPTKPYDLSTVTRPSAKRARKKRCACEICPFRLS</sequence>
<gene>
    <name evidence="1" type="primary">SUVZ08G0570</name>
    <name evidence="1" type="ORF">SUVZ_08G0570</name>
</gene>
<name>A0ABN8WU71_SACUV</name>